<dbReference type="KEGG" id="lala:AB8B28_10835"/>
<reference evidence="1" key="1">
    <citation type="submission" date="2024-07" db="EMBL/GenBank/DDBJ databases">
        <authorList>
            <person name="Li X.-J."/>
            <person name="Wang X."/>
        </authorList>
    </citation>
    <scope>NUCLEOTIDE SEQUENCE</scope>
    <source>
        <strain evidence="1">HSP-536</strain>
    </source>
</reference>
<evidence type="ECO:0000313" key="1">
    <source>
        <dbReference type="EMBL" id="XDU62119.1"/>
    </source>
</evidence>
<dbReference type="EMBL" id="CP165647">
    <property type="protein sequence ID" value="XDU62119.1"/>
    <property type="molecule type" value="Genomic_DNA"/>
</dbReference>
<gene>
    <name evidence="1" type="ORF">AB8B28_10835</name>
</gene>
<dbReference type="RefSeq" id="WP_369715745.1">
    <property type="nucleotide sequence ID" value="NZ_CP165647.1"/>
</dbReference>
<sequence>MIIFFFALLPGIFYWIKNDGGLKGAIYLEEPKIKLESEEKVIIILGKADIIENAYDNEMGLHFKYPIVLRRKEIWKEERREGKVKVKWDLV</sequence>
<accession>A0AB39V2Y9</accession>
<protein>
    <submittedName>
        <fullName evidence="1">Uncharacterized protein</fullName>
    </submittedName>
</protein>
<name>A0AB39V2Y9_9FUSO</name>
<organism evidence="1">
    <name type="scientific">Leptotrichia alba</name>
    <dbReference type="NCBI Taxonomy" id="3239304"/>
    <lineage>
        <taxon>Bacteria</taxon>
        <taxon>Fusobacteriati</taxon>
        <taxon>Fusobacteriota</taxon>
        <taxon>Fusobacteriia</taxon>
        <taxon>Fusobacteriales</taxon>
        <taxon>Leptotrichiaceae</taxon>
        <taxon>Leptotrichia</taxon>
    </lineage>
</organism>
<proteinExistence type="predicted"/>
<dbReference type="AlphaFoldDB" id="A0AB39V2Y9"/>